<sequence length="55" mass="6190">MGKVFRQGALAKQSNEKFDATQLHDREKPKHKTELLPDDGTGDVEVANNSFDLFD</sequence>
<dbReference type="Proteomes" id="UP001163046">
    <property type="component" value="Unassembled WGS sequence"/>
</dbReference>
<feature type="compositionally biased region" description="Basic and acidic residues" evidence="1">
    <location>
        <begin position="14"/>
        <end position="35"/>
    </location>
</feature>
<evidence type="ECO:0000256" key="1">
    <source>
        <dbReference type="SAM" id="MobiDB-lite"/>
    </source>
</evidence>
<evidence type="ECO:0000313" key="3">
    <source>
        <dbReference type="Proteomes" id="UP001163046"/>
    </source>
</evidence>
<reference evidence="2" key="1">
    <citation type="submission" date="2023-01" db="EMBL/GenBank/DDBJ databases">
        <title>Genome assembly of the deep-sea coral Lophelia pertusa.</title>
        <authorList>
            <person name="Herrera S."/>
            <person name="Cordes E."/>
        </authorList>
    </citation>
    <scope>NUCLEOTIDE SEQUENCE</scope>
    <source>
        <strain evidence="2">USNM1676648</strain>
        <tissue evidence="2">Polyp</tissue>
    </source>
</reference>
<accession>A0A9W9Z755</accession>
<feature type="region of interest" description="Disordered" evidence="1">
    <location>
        <begin position="1"/>
        <end position="44"/>
    </location>
</feature>
<organism evidence="2 3">
    <name type="scientific">Desmophyllum pertusum</name>
    <dbReference type="NCBI Taxonomy" id="174260"/>
    <lineage>
        <taxon>Eukaryota</taxon>
        <taxon>Metazoa</taxon>
        <taxon>Cnidaria</taxon>
        <taxon>Anthozoa</taxon>
        <taxon>Hexacorallia</taxon>
        <taxon>Scleractinia</taxon>
        <taxon>Caryophylliina</taxon>
        <taxon>Caryophylliidae</taxon>
        <taxon>Desmophyllum</taxon>
    </lineage>
</organism>
<protein>
    <submittedName>
        <fullName evidence="2">Uncharacterized protein</fullName>
    </submittedName>
</protein>
<name>A0A9W9Z755_9CNID</name>
<dbReference type="EMBL" id="MU826596">
    <property type="protein sequence ID" value="KAJ7375649.1"/>
    <property type="molecule type" value="Genomic_DNA"/>
</dbReference>
<proteinExistence type="predicted"/>
<gene>
    <name evidence="2" type="ORF">OS493_039844</name>
</gene>
<comment type="caution">
    <text evidence="2">The sequence shown here is derived from an EMBL/GenBank/DDBJ whole genome shotgun (WGS) entry which is preliminary data.</text>
</comment>
<evidence type="ECO:0000313" key="2">
    <source>
        <dbReference type="EMBL" id="KAJ7375649.1"/>
    </source>
</evidence>
<dbReference type="AlphaFoldDB" id="A0A9W9Z755"/>
<keyword evidence="3" id="KW-1185">Reference proteome</keyword>